<evidence type="ECO:0008006" key="6">
    <source>
        <dbReference type="Google" id="ProtNLM"/>
    </source>
</evidence>
<keyword evidence="3" id="KW-0808">Transferase</keyword>
<feature type="non-terminal residue" evidence="5">
    <location>
        <position position="199"/>
    </location>
</feature>
<sequence>MNATILSNNEKHYPVLLNEILSIISPQNGGTFIDCTFGQGGYSESILKFPKTEVIALDRDIDCKKVAETLEKKNKNRFIFYNKKFSDIDQINYKNSKIRGVIFDLGYSYTQIKDPKKGLSFESTGLLNMRMGINEFSASDVVNKLEQKDLELIFKFFGDEEKSKIISKKIILERAKGEIDTQKLVKIINSVKKNKNKSI</sequence>
<reference evidence="5" key="1">
    <citation type="submission" date="2018-05" db="EMBL/GenBank/DDBJ databases">
        <authorList>
            <person name="Lanie J.A."/>
            <person name="Ng W.-L."/>
            <person name="Kazmierczak K.M."/>
            <person name="Andrzejewski T.M."/>
            <person name="Davidsen T.M."/>
            <person name="Wayne K.J."/>
            <person name="Tettelin H."/>
            <person name="Glass J.I."/>
            <person name="Rusch D."/>
            <person name="Podicherti R."/>
            <person name="Tsui H.-C.T."/>
            <person name="Winkler M.E."/>
        </authorList>
    </citation>
    <scope>NUCLEOTIDE SEQUENCE</scope>
</reference>
<dbReference type="SUPFAM" id="SSF53335">
    <property type="entry name" value="S-adenosyl-L-methionine-dependent methyltransferases"/>
    <property type="match status" value="1"/>
</dbReference>
<dbReference type="InterPro" id="IPR029063">
    <property type="entry name" value="SAM-dependent_MTases_sf"/>
</dbReference>
<dbReference type="PANTHER" id="PTHR11265">
    <property type="entry name" value="S-ADENOSYL-METHYLTRANSFERASE MRAW"/>
    <property type="match status" value="1"/>
</dbReference>
<dbReference type="InterPro" id="IPR023397">
    <property type="entry name" value="SAM-dep_MeTrfase_MraW_recog"/>
</dbReference>
<evidence type="ECO:0000256" key="3">
    <source>
        <dbReference type="ARBA" id="ARBA00022679"/>
    </source>
</evidence>
<dbReference type="PANTHER" id="PTHR11265:SF0">
    <property type="entry name" value="12S RRNA N4-METHYLCYTIDINE METHYLTRANSFERASE"/>
    <property type="match status" value="1"/>
</dbReference>
<dbReference type="GO" id="GO:0071424">
    <property type="term" value="F:rRNA (cytosine-N4-)-methyltransferase activity"/>
    <property type="evidence" value="ECO:0007669"/>
    <property type="project" value="TreeGrafter"/>
</dbReference>
<keyword evidence="2" id="KW-0489">Methyltransferase</keyword>
<dbReference type="InterPro" id="IPR002903">
    <property type="entry name" value="RsmH"/>
</dbReference>
<protein>
    <recommendedName>
        <fullName evidence="6">16S rRNA (Cytosine(1402)-N(4))-methyltransferase</fullName>
    </recommendedName>
</protein>
<dbReference type="SUPFAM" id="SSF81799">
    <property type="entry name" value="Putative methyltransferase TM0872, insert domain"/>
    <property type="match status" value="1"/>
</dbReference>
<evidence type="ECO:0000256" key="1">
    <source>
        <dbReference type="ARBA" id="ARBA00010396"/>
    </source>
</evidence>
<evidence type="ECO:0000313" key="5">
    <source>
        <dbReference type="EMBL" id="SVB90220.1"/>
    </source>
</evidence>
<accession>A0A382HSH8</accession>
<organism evidence="5">
    <name type="scientific">marine metagenome</name>
    <dbReference type="NCBI Taxonomy" id="408172"/>
    <lineage>
        <taxon>unclassified sequences</taxon>
        <taxon>metagenomes</taxon>
        <taxon>ecological metagenomes</taxon>
    </lineage>
</organism>
<comment type="similarity">
    <text evidence="1">Belongs to the methyltransferase superfamily. RsmH family.</text>
</comment>
<proteinExistence type="inferred from homology"/>
<dbReference type="Pfam" id="PF01795">
    <property type="entry name" value="Methyltransf_5"/>
    <property type="match status" value="1"/>
</dbReference>
<evidence type="ECO:0000256" key="4">
    <source>
        <dbReference type="ARBA" id="ARBA00022691"/>
    </source>
</evidence>
<evidence type="ECO:0000256" key="2">
    <source>
        <dbReference type="ARBA" id="ARBA00022603"/>
    </source>
</evidence>
<name>A0A382HSH8_9ZZZZ</name>
<keyword evidence="4" id="KW-0949">S-adenosyl-L-methionine</keyword>
<dbReference type="AlphaFoldDB" id="A0A382HSH8"/>
<gene>
    <name evidence="5" type="ORF">METZ01_LOCUS243074</name>
</gene>
<dbReference type="GO" id="GO:0070475">
    <property type="term" value="P:rRNA base methylation"/>
    <property type="evidence" value="ECO:0007669"/>
    <property type="project" value="TreeGrafter"/>
</dbReference>
<dbReference type="Gene3D" id="1.10.150.170">
    <property type="entry name" value="Putative methyltransferase TM0872, insert domain"/>
    <property type="match status" value="1"/>
</dbReference>
<dbReference type="Gene3D" id="3.40.50.150">
    <property type="entry name" value="Vaccinia Virus protein VP39"/>
    <property type="match status" value="1"/>
</dbReference>
<dbReference type="EMBL" id="UINC01063033">
    <property type="protein sequence ID" value="SVB90220.1"/>
    <property type="molecule type" value="Genomic_DNA"/>
</dbReference>